<evidence type="ECO:0000313" key="3">
    <source>
        <dbReference type="Proteomes" id="UP000696280"/>
    </source>
</evidence>
<dbReference type="Proteomes" id="UP000696280">
    <property type="component" value="Unassembled WGS sequence"/>
</dbReference>
<dbReference type="AlphaFoldDB" id="A0A9N9PJ49"/>
<evidence type="ECO:0000313" key="2">
    <source>
        <dbReference type="EMBL" id="CAG8955369.1"/>
    </source>
</evidence>
<feature type="compositionally biased region" description="Polar residues" evidence="1">
    <location>
        <begin position="174"/>
        <end position="193"/>
    </location>
</feature>
<reference evidence="2" key="1">
    <citation type="submission" date="2021-07" db="EMBL/GenBank/DDBJ databases">
        <authorList>
            <person name="Durling M."/>
        </authorList>
    </citation>
    <scope>NUCLEOTIDE SEQUENCE</scope>
</reference>
<feature type="region of interest" description="Disordered" evidence="1">
    <location>
        <begin position="168"/>
        <end position="194"/>
    </location>
</feature>
<sequence>MESVKHYLPENVAGTRVMSTLCLDEIEIQILIQSKKSVITTSFTRIWNPHNLLTFNLQPPTTTSTTTTTTTYHQESHLQRFSHPTCPTWKSYVSLQDCANHAVYRLGFSGGTNHVGGIRVWRAAPIKLMSMLAKIFARQDRFECLYDITSLSAKLCCEGISPEPRLKWRGPLSQARQENTGTKEPSTKPNLNSPELDGLPATAIGQTYIPQQKELQNFQRTLKPIRTAKDAILFKPLSCSEPVQAVMSRHELKLVTTAKTI</sequence>
<dbReference type="OrthoDB" id="10422025at2759"/>
<name>A0A9N9PJ49_9HELO</name>
<evidence type="ECO:0000256" key="1">
    <source>
        <dbReference type="SAM" id="MobiDB-lite"/>
    </source>
</evidence>
<gene>
    <name evidence="2" type="ORF">HYFRA_00011353</name>
</gene>
<accession>A0A9N9PJ49</accession>
<comment type="caution">
    <text evidence="2">The sequence shown here is derived from an EMBL/GenBank/DDBJ whole genome shotgun (WGS) entry which is preliminary data.</text>
</comment>
<protein>
    <submittedName>
        <fullName evidence="2">Uncharacterized protein</fullName>
    </submittedName>
</protein>
<dbReference type="EMBL" id="CAJVRL010000061">
    <property type="protein sequence ID" value="CAG8955369.1"/>
    <property type="molecule type" value="Genomic_DNA"/>
</dbReference>
<keyword evidence="3" id="KW-1185">Reference proteome</keyword>
<proteinExistence type="predicted"/>
<organism evidence="2 3">
    <name type="scientific">Hymenoscyphus fraxineus</name>
    <dbReference type="NCBI Taxonomy" id="746836"/>
    <lineage>
        <taxon>Eukaryota</taxon>
        <taxon>Fungi</taxon>
        <taxon>Dikarya</taxon>
        <taxon>Ascomycota</taxon>
        <taxon>Pezizomycotina</taxon>
        <taxon>Leotiomycetes</taxon>
        <taxon>Helotiales</taxon>
        <taxon>Helotiaceae</taxon>
        <taxon>Hymenoscyphus</taxon>
    </lineage>
</organism>